<dbReference type="InterPro" id="IPR001763">
    <property type="entry name" value="Rhodanese-like_dom"/>
</dbReference>
<dbReference type="SMART" id="SM00450">
    <property type="entry name" value="RHOD"/>
    <property type="match status" value="1"/>
</dbReference>
<evidence type="ECO:0000259" key="1">
    <source>
        <dbReference type="PROSITE" id="PS50206"/>
    </source>
</evidence>
<dbReference type="PANTHER" id="PTHR43031">
    <property type="entry name" value="FAD-DEPENDENT OXIDOREDUCTASE"/>
    <property type="match status" value="1"/>
</dbReference>
<dbReference type="Pfam" id="PF00581">
    <property type="entry name" value="Rhodanese"/>
    <property type="match status" value="1"/>
</dbReference>
<organism evidence="2 3">
    <name type="scientific">Halosaccharopolyspora lacisalsi</name>
    <dbReference type="NCBI Taxonomy" id="1000566"/>
    <lineage>
        <taxon>Bacteria</taxon>
        <taxon>Bacillati</taxon>
        <taxon>Actinomycetota</taxon>
        <taxon>Actinomycetes</taxon>
        <taxon>Pseudonocardiales</taxon>
        <taxon>Pseudonocardiaceae</taxon>
        <taxon>Halosaccharopolyspora</taxon>
    </lineage>
</organism>
<dbReference type="AlphaFoldDB" id="A0A839E9Q8"/>
<dbReference type="EMBL" id="JACGWZ010000008">
    <property type="protein sequence ID" value="MBA8827578.1"/>
    <property type="molecule type" value="Genomic_DNA"/>
</dbReference>
<reference evidence="2 3" key="1">
    <citation type="submission" date="2020-07" db="EMBL/GenBank/DDBJ databases">
        <title>Sequencing the genomes of 1000 actinobacteria strains.</title>
        <authorList>
            <person name="Klenk H.-P."/>
        </authorList>
    </citation>
    <scope>NUCLEOTIDE SEQUENCE [LARGE SCALE GENOMIC DNA]</scope>
    <source>
        <strain evidence="2 3">DSM 45975</strain>
    </source>
</reference>
<keyword evidence="2" id="KW-0808">Transferase</keyword>
<gene>
    <name evidence="2" type="ORF">FHX42_004974</name>
</gene>
<evidence type="ECO:0000313" key="3">
    <source>
        <dbReference type="Proteomes" id="UP000569329"/>
    </source>
</evidence>
<dbReference type="SUPFAM" id="SSF52821">
    <property type="entry name" value="Rhodanese/Cell cycle control phosphatase"/>
    <property type="match status" value="1"/>
</dbReference>
<name>A0A839E9Q8_9PSEU</name>
<proteinExistence type="predicted"/>
<dbReference type="Proteomes" id="UP000569329">
    <property type="component" value="Unassembled WGS sequence"/>
</dbReference>
<accession>A0A839E9Q8</accession>
<dbReference type="InterPro" id="IPR036873">
    <property type="entry name" value="Rhodanese-like_dom_sf"/>
</dbReference>
<evidence type="ECO:0000313" key="2">
    <source>
        <dbReference type="EMBL" id="MBA8827578.1"/>
    </source>
</evidence>
<dbReference type="InterPro" id="IPR050229">
    <property type="entry name" value="GlpE_sulfurtransferase"/>
</dbReference>
<dbReference type="Gene3D" id="3.40.250.10">
    <property type="entry name" value="Rhodanese-like domain"/>
    <property type="match status" value="1"/>
</dbReference>
<comment type="caution">
    <text evidence="2">The sequence shown here is derived from an EMBL/GenBank/DDBJ whole genome shotgun (WGS) entry which is preliminary data.</text>
</comment>
<protein>
    <submittedName>
        <fullName evidence="2">Rhodanese-related sulfurtransferase</fullName>
    </submittedName>
</protein>
<dbReference type="CDD" id="cd00158">
    <property type="entry name" value="RHOD"/>
    <property type="match status" value="1"/>
</dbReference>
<sequence length="117" mass="12601">MTTPMHGQVPAVQPEEIPAELSEGALLDVRENDEWLAGHAPGAVHIPMNEVPERLDEIPEVDQLYVICRSGGRSSKVTAYLNAAGWDAVNVERGMNGWSAAGRPVVADDPDADPYVL</sequence>
<keyword evidence="3" id="KW-1185">Reference proteome</keyword>
<feature type="domain" description="Rhodanese" evidence="1">
    <location>
        <begin position="20"/>
        <end position="107"/>
    </location>
</feature>
<dbReference type="PROSITE" id="PS50206">
    <property type="entry name" value="RHODANESE_3"/>
    <property type="match status" value="1"/>
</dbReference>
<dbReference type="PANTHER" id="PTHR43031:SF17">
    <property type="entry name" value="SULFURTRANSFERASE YTWF-RELATED"/>
    <property type="match status" value="1"/>
</dbReference>
<dbReference type="GO" id="GO:0016740">
    <property type="term" value="F:transferase activity"/>
    <property type="evidence" value="ECO:0007669"/>
    <property type="project" value="UniProtKB-KW"/>
</dbReference>